<evidence type="ECO:0000313" key="2">
    <source>
        <dbReference type="Proteomes" id="UP000289152"/>
    </source>
</evidence>
<dbReference type="AlphaFoldDB" id="A0A4Q1BWS4"/>
<keyword evidence="2" id="KW-1185">Reference proteome</keyword>
<reference evidence="1 2" key="1">
    <citation type="submission" date="2016-06" db="EMBL/GenBank/DDBJ databases">
        <title>Evolution of pathogenesis and genome organization in the Tremellales.</title>
        <authorList>
            <person name="Cuomo C."/>
            <person name="Litvintseva A."/>
            <person name="Heitman J."/>
            <person name="Chen Y."/>
            <person name="Sun S."/>
            <person name="Springer D."/>
            <person name="Dromer F."/>
            <person name="Young S."/>
            <person name="Zeng Q."/>
            <person name="Chapman S."/>
            <person name="Gujja S."/>
            <person name="Saif S."/>
            <person name="Birren B."/>
        </authorList>
    </citation>
    <scope>NUCLEOTIDE SEQUENCE [LARGE SCALE GENOMIC DNA]</scope>
    <source>
        <strain evidence="1 2">ATCC 28783</strain>
    </source>
</reference>
<comment type="caution">
    <text evidence="1">The sequence shown here is derived from an EMBL/GenBank/DDBJ whole genome shotgun (WGS) entry which is preliminary data.</text>
</comment>
<dbReference type="EMBL" id="SDIL01000001">
    <property type="protein sequence ID" value="RXK42624.1"/>
    <property type="molecule type" value="Genomic_DNA"/>
</dbReference>
<dbReference type="Proteomes" id="UP000289152">
    <property type="component" value="Unassembled WGS sequence"/>
</dbReference>
<proteinExistence type="predicted"/>
<organism evidence="1 2">
    <name type="scientific">Tremella mesenterica</name>
    <name type="common">Jelly fungus</name>
    <dbReference type="NCBI Taxonomy" id="5217"/>
    <lineage>
        <taxon>Eukaryota</taxon>
        <taxon>Fungi</taxon>
        <taxon>Dikarya</taxon>
        <taxon>Basidiomycota</taxon>
        <taxon>Agaricomycotina</taxon>
        <taxon>Tremellomycetes</taxon>
        <taxon>Tremellales</taxon>
        <taxon>Tremellaceae</taxon>
        <taxon>Tremella</taxon>
    </lineage>
</organism>
<name>A0A4Q1BWS4_TREME</name>
<dbReference type="InParanoid" id="A0A4Q1BWS4"/>
<evidence type="ECO:0000313" key="1">
    <source>
        <dbReference type="EMBL" id="RXK42624.1"/>
    </source>
</evidence>
<gene>
    <name evidence="1" type="ORF">M231_00178</name>
</gene>
<protein>
    <submittedName>
        <fullName evidence="1">Uncharacterized protein</fullName>
    </submittedName>
</protein>
<accession>A0A4Q1BWS4</accession>
<sequence>MLISAETPEYTWLEPSLVLIKPSIPPLSSLYNPYSSCVEFFSLPKSSFSAKNNKNRYSRTAPPGVKTTQLSISDALNSFPPYLASASRTVLTQGTALSFPLTRRTCLHSPTPRPTQH</sequence>